<comment type="caution">
    <text evidence="2">The sequence shown here is derived from an EMBL/GenBank/DDBJ whole genome shotgun (WGS) entry which is preliminary data.</text>
</comment>
<dbReference type="AlphaFoldDB" id="A0A1Y2HXP5"/>
<organism evidence="2 3">
    <name type="scientific">Catenaria anguillulae PL171</name>
    <dbReference type="NCBI Taxonomy" id="765915"/>
    <lineage>
        <taxon>Eukaryota</taxon>
        <taxon>Fungi</taxon>
        <taxon>Fungi incertae sedis</taxon>
        <taxon>Blastocladiomycota</taxon>
        <taxon>Blastocladiomycetes</taxon>
        <taxon>Blastocladiales</taxon>
        <taxon>Catenariaceae</taxon>
        <taxon>Catenaria</taxon>
    </lineage>
</organism>
<protein>
    <recommendedName>
        <fullName evidence="4">Ubiquitin-like domain-containing protein</fullName>
    </recommendedName>
</protein>
<evidence type="ECO:0000313" key="2">
    <source>
        <dbReference type="EMBL" id="ORZ38511.1"/>
    </source>
</evidence>
<dbReference type="OrthoDB" id="428577at2759"/>
<name>A0A1Y2HXP5_9FUNG</name>
<dbReference type="EMBL" id="MCFL01000008">
    <property type="protein sequence ID" value="ORZ38511.1"/>
    <property type="molecule type" value="Genomic_DNA"/>
</dbReference>
<reference evidence="2 3" key="1">
    <citation type="submission" date="2016-07" db="EMBL/GenBank/DDBJ databases">
        <title>Pervasive Adenine N6-methylation of Active Genes in Fungi.</title>
        <authorList>
            <consortium name="DOE Joint Genome Institute"/>
            <person name="Mondo S.J."/>
            <person name="Dannebaum R.O."/>
            <person name="Kuo R.C."/>
            <person name="Labutti K."/>
            <person name="Haridas S."/>
            <person name="Kuo A."/>
            <person name="Salamov A."/>
            <person name="Ahrendt S.R."/>
            <person name="Lipzen A."/>
            <person name="Sullivan W."/>
            <person name="Andreopoulos W.B."/>
            <person name="Clum A."/>
            <person name="Lindquist E."/>
            <person name="Daum C."/>
            <person name="Ramamoorthy G.K."/>
            <person name="Gryganskyi A."/>
            <person name="Culley D."/>
            <person name="Magnuson J.K."/>
            <person name="James T.Y."/>
            <person name="O'Malley M.A."/>
            <person name="Stajich J.E."/>
            <person name="Spatafora J.W."/>
            <person name="Visel A."/>
            <person name="Grigoriev I.V."/>
        </authorList>
    </citation>
    <scope>NUCLEOTIDE SEQUENCE [LARGE SCALE GENOMIC DNA]</scope>
    <source>
        <strain evidence="2 3">PL171</strain>
    </source>
</reference>
<dbReference type="Proteomes" id="UP000193411">
    <property type="component" value="Unassembled WGS sequence"/>
</dbReference>
<evidence type="ECO:0008006" key="4">
    <source>
        <dbReference type="Google" id="ProtNLM"/>
    </source>
</evidence>
<feature type="compositionally biased region" description="Basic and acidic residues" evidence="1">
    <location>
        <begin position="159"/>
        <end position="178"/>
    </location>
</feature>
<evidence type="ECO:0000256" key="1">
    <source>
        <dbReference type="SAM" id="MobiDB-lite"/>
    </source>
</evidence>
<accession>A0A1Y2HXP5</accession>
<keyword evidence="3" id="KW-1185">Reference proteome</keyword>
<evidence type="ECO:0000313" key="3">
    <source>
        <dbReference type="Proteomes" id="UP000193411"/>
    </source>
</evidence>
<dbReference type="InterPro" id="IPR029071">
    <property type="entry name" value="Ubiquitin-like_domsf"/>
</dbReference>
<feature type="region of interest" description="Disordered" evidence="1">
    <location>
        <begin position="159"/>
        <end position="201"/>
    </location>
</feature>
<sequence length="255" mass="27182">MSQGEIDWISHFLTQVSSLPLVYPDHYTPQPTTVRPPNTHKALVYTAGAASSSSATTTRDLLASASASASDVPTITLHLKQLKSTATATLDAIPPSTTLVKHAKRKALDALGHSVRTHGARLLIKGKVLGDDNKYLSEYPAVADGVTVTVMVSELSEDEKKAVADELDQEEAHARGEEDNQVAADEQQDDKVDEQHEQQGVSPWSALAGDQAFWAAVRKVVDTFAVEKHGLAGGDAVGVLAAMKRGLNAEAQKRA</sequence>
<proteinExistence type="predicted"/>
<gene>
    <name evidence="2" type="ORF">BCR44DRAFT_1458917</name>
</gene>
<dbReference type="Gene3D" id="3.10.20.90">
    <property type="entry name" value="Phosphatidylinositol 3-kinase Catalytic Subunit, Chain A, domain 1"/>
    <property type="match status" value="1"/>
</dbReference>
<dbReference type="SUPFAM" id="SSF54236">
    <property type="entry name" value="Ubiquitin-like"/>
    <property type="match status" value="1"/>
</dbReference>